<dbReference type="Gene3D" id="2.40.40.50">
    <property type="entry name" value="Ubiquitin fusion degradation protein UFD1, N-terminal domain"/>
    <property type="match status" value="1"/>
</dbReference>
<evidence type="ECO:0000256" key="1">
    <source>
        <dbReference type="ARBA" id="ARBA00006043"/>
    </source>
</evidence>
<dbReference type="PANTHER" id="PTHR12555">
    <property type="entry name" value="UBIQUITIN FUSION DEGRADATON PROTEIN 1"/>
    <property type="match status" value="1"/>
</dbReference>
<keyword evidence="6" id="KW-1185">Reference proteome</keyword>
<gene>
    <name evidence="5" type="ORF">COEREDRAFT_42902</name>
</gene>
<dbReference type="InterPro" id="IPR055418">
    <property type="entry name" value="UFD1_N2"/>
</dbReference>
<dbReference type="STRING" id="763665.A0A2G5BBM5"/>
<reference evidence="5 6" key="1">
    <citation type="journal article" date="2015" name="Genome Biol. Evol.">
        <title>Phylogenomic analyses indicate that early fungi evolved digesting cell walls of algal ancestors of land plants.</title>
        <authorList>
            <person name="Chang Y."/>
            <person name="Wang S."/>
            <person name="Sekimoto S."/>
            <person name="Aerts A.L."/>
            <person name="Choi C."/>
            <person name="Clum A."/>
            <person name="LaButti K.M."/>
            <person name="Lindquist E.A."/>
            <person name="Yee Ngan C."/>
            <person name="Ohm R.A."/>
            <person name="Salamov A.A."/>
            <person name="Grigoriev I.V."/>
            <person name="Spatafora J.W."/>
            <person name="Berbee M.L."/>
        </authorList>
    </citation>
    <scope>NUCLEOTIDE SEQUENCE [LARGE SCALE GENOMIC DNA]</scope>
    <source>
        <strain evidence="5 6">NRRL 1564</strain>
    </source>
</reference>
<dbReference type="Pfam" id="PF03152">
    <property type="entry name" value="UFD1_N1"/>
    <property type="match status" value="1"/>
</dbReference>
<organism evidence="5 6">
    <name type="scientific">Coemansia reversa (strain ATCC 12441 / NRRL 1564)</name>
    <dbReference type="NCBI Taxonomy" id="763665"/>
    <lineage>
        <taxon>Eukaryota</taxon>
        <taxon>Fungi</taxon>
        <taxon>Fungi incertae sedis</taxon>
        <taxon>Zoopagomycota</taxon>
        <taxon>Kickxellomycotina</taxon>
        <taxon>Kickxellomycetes</taxon>
        <taxon>Kickxellales</taxon>
        <taxon>Kickxellaceae</taxon>
        <taxon>Coemansia</taxon>
    </lineage>
</organism>
<proteinExistence type="inferred from homology"/>
<evidence type="ECO:0000259" key="4">
    <source>
        <dbReference type="Pfam" id="PF24842"/>
    </source>
</evidence>
<dbReference type="PANTHER" id="PTHR12555:SF13">
    <property type="entry name" value="UBIQUITIN RECOGNITION FACTOR IN ER-ASSOCIATED DEGRADATION PROTEIN 1"/>
    <property type="match status" value="1"/>
</dbReference>
<dbReference type="OrthoDB" id="193703at2759"/>
<comment type="similarity">
    <text evidence="1">Belongs to the UFD1 family.</text>
</comment>
<dbReference type="Pfam" id="PF24842">
    <property type="entry name" value="UFD1_N2"/>
    <property type="match status" value="1"/>
</dbReference>
<keyword evidence="2" id="KW-0833">Ubl conjugation pathway</keyword>
<dbReference type="InterPro" id="IPR042299">
    <property type="entry name" value="Ufd1-like_Nn"/>
</dbReference>
<feature type="domain" description="Ubiquitin fusion degradation protein UFD1 N-terminal subdomain 2" evidence="4">
    <location>
        <begin position="65"/>
        <end position="140"/>
    </location>
</feature>
<dbReference type="Proteomes" id="UP000242474">
    <property type="component" value="Unassembled WGS sequence"/>
</dbReference>
<sequence>MIFRIIRRKTTLSENNRSTDGGIAFCGVREFSCEEGEVAIPGWIMQNAGLMEGDSVSVEFVRPKKGTFAVLQAQDMAAQSVGDLRALLESHMRTRLTVLSLGQEFQVPVGGMDKPVVFSVSALEPMDAVDIVDTDLSVDI</sequence>
<dbReference type="GO" id="GO:0036503">
    <property type="term" value="P:ERAD pathway"/>
    <property type="evidence" value="ECO:0007669"/>
    <property type="project" value="TreeGrafter"/>
</dbReference>
<evidence type="ECO:0000313" key="6">
    <source>
        <dbReference type="Proteomes" id="UP000242474"/>
    </source>
</evidence>
<dbReference type="InterPro" id="IPR055417">
    <property type="entry name" value="UFD1_N1"/>
</dbReference>
<accession>A0A2G5BBM5</accession>
<feature type="non-terminal residue" evidence="5">
    <location>
        <position position="140"/>
    </location>
</feature>
<dbReference type="GO" id="GO:0034098">
    <property type="term" value="C:VCP-NPL4-UFD1 AAA ATPase complex"/>
    <property type="evidence" value="ECO:0007669"/>
    <property type="project" value="TreeGrafter"/>
</dbReference>
<dbReference type="Gene3D" id="3.10.330.10">
    <property type="match status" value="1"/>
</dbReference>
<protein>
    <recommendedName>
        <fullName evidence="7">UFD1-domain-containing protein</fullName>
    </recommendedName>
</protein>
<dbReference type="InterPro" id="IPR004854">
    <property type="entry name" value="Ufd1-like"/>
</dbReference>
<dbReference type="AlphaFoldDB" id="A0A2G5BBM5"/>
<feature type="domain" description="Ubiquitin fusion degradation protein UFD1 N-terminal subdomain 1" evidence="3">
    <location>
        <begin position="11"/>
        <end position="61"/>
    </location>
</feature>
<dbReference type="EMBL" id="KZ303500">
    <property type="protein sequence ID" value="PIA16413.1"/>
    <property type="molecule type" value="Genomic_DNA"/>
</dbReference>
<evidence type="ECO:0000256" key="2">
    <source>
        <dbReference type="ARBA" id="ARBA00022786"/>
    </source>
</evidence>
<evidence type="ECO:0000313" key="5">
    <source>
        <dbReference type="EMBL" id="PIA16413.1"/>
    </source>
</evidence>
<evidence type="ECO:0000259" key="3">
    <source>
        <dbReference type="Pfam" id="PF03152"/>
    </source>
</evidence>
<name>A0A2G5BBM5_COERN</name>
<dbReference type="GO" id="GO:0031593">
    <property type="term" value="F:polyubiquitin modification-dependent protein binding"/>
    <property type="evidence" value="ECO:0007669"/>
    <property type="project" value="TreeGrafter"/>
</dbReference>
<evidence type="ECO:0008006" key="7">
    <source>
        <dbReference type="Google" id="ProtNLM"/>
    </source>
</evidence>
<dbReference type="GO" id="GO:0006511">
    <property type="term" value="P:ubiquitin-dependent protein catabolic process"/>
    <property type="evidence" value="ECO:0007669"/>
    <property type="project" value="InterPro"/>
</dbReference>